<dbReference type="GO" id="GO:0020037">
    <property type="term" value="F:heme binding"/>
    <property type="evidence" value="ECO:0007669"/>
    <property type="project" value="InterPro"/>
</dbReference>
<evidence type="ECO:0000313" key="5">
    <source>
        <dbReference type="EMBL" id="KAH3883802.1"/>
    </source>
</evidence>
<dbReference type="GO" id="GO:0004497">
    <property type="term" value="F:monooxygenase activity"/>
    <property type="evidence" value="ECO:0007669"/>
    <property type="project" value="UniProtKB-KW"/>
</dbReference>
<evidence type="ECO:0000256" key="1">
    <source>
        <dbReference type="ARBA" id="ARBA00010617"/>
    </source>
</evidence>
<dbReference type="Pfam" id="PF00067">
    <property type="entry name" value="p450"/>
    <property type="match status" value="2"/>
</dbReference>
<accession>A0A9D4RZ02</accession>
<feature type="transmembrane region" description="Helical" evidence="4">
    <location>
        <begin position="6"/>
        <end position="25"/>
    </location>
</feature>
<dbReference type="AlphaFoldDB" id="A0A9D4RZ02"/>
<keyword evidence="3" id="KW-0560">Oxidoreductase</keyword>
<keyword evidence="6" id="KW-1185">Reference proteome</keyword>
<dbReference type="InterPro" id="IPR002401">
    <property type="entry name" value="Cyt_P450_E_grp-I"/>
</dbReference>
<dbReference type="GO" id="GO:0005506">
    <property type="term" value="F:iron ion binding"/>
    <property type="evidence" value="ECO:0007669"/>
    <property type="project" value="InterPro"/>
</dbReference>
<dbReference type="EMBL" id="JAIWYP010000001">
    <property type="protein sequence ID" value="KAH3883802.1"/>
    <property type="molecule type" value="Genomic_DNA"/>
</dbReference>
<keyword evidence="4" id="KW-1133">Transmembrane helix</keyword>
<dbReference type="PANTHER" id="PTHR24291:SF201">
    <property type="entry name" value="CYTOCHROME P450, FAMILY 4, SUBFAMILY B, POLYPEPTIDE 7"/>
    <property type="match status" value="1"/>
</dbReference>
<evidence type="ECO:0000256" key="4">
    <source>
        <dbReference type="SAM" id="Phobius"/>
    </source>
</evidence>
<dbReference type="PROSITE" id="PS00086">
    <property type="entry name" value="CYTOCHROME_P450"/>
    <property type="match status" value="1"/>
</dbReference>
<protein>
    <recommendedName>
        <fullName evidence="7">Cytochrome P450</fullName>
    </recommendedName>
</protein>
<dbReference type="PRINTS" id="PR00463">
    <property type="entry name" value="EP450I"/>
</dbReference>
<feature type="binding site" description="axial binding residue" evidence="2">
    <location>
        <position position="426"/>
    </location>
    <ligand>
        <name>heme</name>
        <dbReference type="ChEBI" id="CHEBI:30413"/>
    </ligand>
    <ligandPart>
        <name>Fe</name>
        <dbReference type="ChEBI" id="CHEBI:18248"/>
    </ligandPart>
</feature>
<dbReference type="GO" id="GO:0016705">
    <property type="term" value="F:oxidoreductase activity, acting on paired donors, with incorporation or reduction of molecular oxygen"/>
    <property type="evidence" value="ECO:0007669"/>
    <property type="project" value="InterPro"/>
</dbReference>
<dbReference type="CDD" id="cd20659">
    <property type="entry name" value="CYP4B_4F-like"/>
    <property type="match status" value="1"/>
</dbReference>
<comment type="caution">
    <text evidence="5">The sequence shown here is derived from an EMBL/GenBank/DDBJ whole genome shotgun (WGS) entry which is preliminary data.</text>
</comment>
<gene>
    <name evidence="5" type="ORF">DPMN_007770</name>
</gene>
<dbReference type="PRINTS" id="PR00385">
    <property type="entry name" value="P450"/>
</dbReference>
<dbReference type="InterPro" id="IPR001128">
    <property type="entry name" value="Cyt_P450"/>
</dbReference>
<evidence type="ECO:0000313" key="6">
    <source>
        <dbReference type="Proteomes" id="UP000828390"/>
    </source>
</evidence>
<dbReference type="InterPro" id="IPR050196">
    <property type="entry name" value="Cytochrome_P450_Monoox"/>
</dbReference>
<reference evidence="5" key="2">
    <citation type="submission" date="2020-11" db="EMBL/GenBank/DDBJ databases">
        <authorList>
            <person name="McCartney M.A."/>
            <person name="Auch B."/>
            <person name="Kono T."/>
            <person name="Mallez S."/>
            <person name="Becker A."/>
            <person name="Gohl D.M."/>
            <person name="Silverstein K.A.T."/>
            <person name="Koren S."/>
            <person name="Bechman K.B."/>
            <person name="Herman A."/>
            <person name="Abrahante J.E."/>
            <person name="Garbe J."/>
        </authorList>
    </citation>
    <scope>NUCLEOTIDE SEQUENCE</scope>
    <source>
        <strain evidence="5">Duluth1</strain>
        <tissue evidence="5">Whole animal</tissue>
    </source>
</reference>
<evidence type="ECO:0000256" key="3">
    <source>
        <dbReference type="RuleBase" id="RU000461"/>
    </source>
</evidence>
<dbReference type="Gene3D" id="1.10.630.10">
    <property type="entry name" value="Cytochrome P450"/>
    <property type="match status" value="1"/>
</dbReference>
<name>A0A9D4RZ02_DREPO</name>
<dbReference type="InterPro" id="IPR036396">
    <property type="entry name" value="Cyt_P450_sf"/>
</dbReference>
<keyword evidence="2 3" id="KW-0408">Iron</keyword>
<proteinExistence type="inferred from homology"/>
<comment type="similarity">
    <text evidence="1 3">Belongs to the cytochrome P450 family.</text>
</comment>
<dbReference type="PANTHER" id="PTHR24291">
    <property type="entry name" value="CYTOCHROME P450 FAMILY 4"/>
    <property type="match status" value="1"/>
</dbReference>
<dbReference type="InterPro" id="IPR017972">
    <property type="entry name" value="Cyt_P450_CS"/>
</dbReference>
<organism evidence="5 6">
    <name type="scientific">Dreissena polymorpha</name>
    <name type="common">Zebra mussel</name>
    <name type="synonym">Mytilus polymorpha</name>
    <dbReference type="NCBI Taxonomy" id="45954"/>
    <lineage>
        <taxon>Eukaryota</taxon>
        <taxon>Metazoa</taxon>
        <taxon>Spiralia</taxon>
        <taxon>Lophotrochozoa</taxon>
        <taxon>Mollusca</taxon>
        <taxon>Bivalvia</taxon>
        <taxon>Autobranchia</taxon>
        <taxon>Heteroconchia</taxon>
        <taxon>Euheterodonta</taxon>
        <taxon>Imparidentia</taxon>
        <taxon>Neoheterodontei</taxon>
        <taxon>Myida</taxon>
        <taxon>Dreissenoidea</taxon>
        <taxon>Dreissenidae</taxon>
        <taxon>Dreissena</taxon>
    </lineage>
</organism>
<keyword evidence="4" id="KW-0812">Transmembrane</keyword>
<evidence type="ECO:0000256" key="2">
    <source>
        <dbReference type="PIRSR" id="PIRSR602401-1"/>
    </source>
</evidence>
<dbReference type="Proteomes" id="UP000828390">
    <property type="component" value="Unassembled WGS sequence"/>
</dbReference>
<evidence type="ECO:0008006" key="7">
    <source>
        <dbReference type="Google" id="ProtNLM"/>
    </source>
</evidence>
<reference evidence="5" key="1">
    <citation type="journal article" date="2019" name="bioRxiv">
        <title>The Genome of the Zebra Mussel, Dreissena polymorpha: A Resource for Invasive Species Research.</title>
        <authorList>
            <person name="McCartney M.A."/>
            <person name="Auch B."/>
            <person name="Kono T."/>
            <person name="Mallez S."/>
            <person name="Zhang Y."/>
            <person name="Obille A."/>
            <person name="Becker A."/>
            <person name="Abrahante J.E."/>
            <person name="Garbe J."/>
            <person name="Badalamenti J.P."/>
            <person name="Herman A."/>
            <person name="Mangelson H."/>
            <person name="Liachko I."/>
            <person name="Sullivan S."/>
            <person name="Sone E.D."/>
            <person name="Koren S."/>
            <person name="Silverstein K.A.T."/>
            <person name="Beckman K.B."/>
            <person name="Gohl D.M."/>
        </authorList>
    </citation>
    <scope>NUCLEOTIDE SEQUENCE</scope>
    <source>
        <strain evidence="5">Duluth1</strain>
        <tissue evidence="5">Whole animal</tissue>
    </source>
</reference>
<keyword evidence="4" id="KW-0472">Membrane</keyword>
<keyword evidence="3" id="KW-0503">Monooxygenase</keyword>
<sequence>MAVLNVLWLWIALTCLIVSLTVMLLKWFQNFRRRVIVLYKIPGMETEFLFGNSRQMPDLSEAGLAWMRENTDKRPLISLGWMGPVIAMVNVVHPETVKVILKSSAPKSRNIYGLIQTWLGEGLLIANGDKWLRSRRLLTPAFHFDILKQYLIVKNRASDVLVQKLSGYAADGMVFEVFSDVCKFSLDVILQCAFSFKSDCQTVGSNHPYIQAVSDLGNLLADRFFKFWLYPDFIYYLTGNGRKWKRACDFVHSVAEKIIDDRRKKLAELEESGQPVKCKDFLGILLTAKDDTGTGLTSMEIRNEVDTFLFEGHDTTTSGTSWILALDDITWDDLSNMPYLTMVIKESLRINPPVPFIQRVTDEPLRLGGYDIPVGTNINIILYNVLNNSTVWDDSQEFRPERFSAENIDERDPFAFVPFSAGPRNCIGQNFAMNEMKTILARILRRFDLELDPNHKVARQLAAVLKSQNGIRMKVKVRKY</sequence>
<keyword evidence="2 3" id="KW-0479">Metal-binding</keyword>
<dbReference type="SUPFAM" id="SSF48264">
    <property type="entry name" value="Cytochrome P450"/>
    <property type="match status" value="1"/>
</dbReference>
<comment type="cofactor">
    <cofactor evidence="2">
        <name>heme</name>
        <dbReference type="ChEBI" id="CHEBI:30413"/>
    </cofactor>
</comment>
<keyword evidence="2 3" id="KW-0349">Heme</keyword>